<accession>A0ABS2PM98</accession>
<feature type="domain" description="Cyclic nucleotide-binding" evidence="1">
    <location>
        <begin position="31"/>
        <end position="118"/>
    </location>
</feature>
<comment type="caution">
    <text evidence="2">The sequence shown here is derived from an EMBL/GenBank/DDBJ whole genome shotgun (WGS) entry which is preliminary data.</text>
</comment>
<dbReference type="Pfam" id="PF00027">
    <property type="entry name" value="cNMP_binding"/>
    <property type="match status" value="1"/>
</dbReference>
<dbReference type="EMBL" id="JAFBEI010000027">
    <property type="protein sequence ID" value="MBM7636559.1"/>
    <property type="molecule type" value="Genomic_DNA"/>
</dbReference>
<dbReference type="SUPFAM" id="SSF51206">
    <property type="entry name" value="cAMP-binding domain-like"/>
    <property type="match status" value="1"/>
</dbReference>
<protein>
    <submittedName>
        <fullName evidence="2">CRP-like cAMP-binding protein</fullName>
    </submittedName>
</protein>
<dbReference type="Gene3D" id="2.60.120.10">
    <property type="entry name" value="Jelly Rolls"/>
    <property type="match status" value="1"/>
</dbReference>
<dbReference type="Proteomes" id="UP000809081">
    <property type="component" value="Unassembled WGS sequence"/>
</dbReference>
<reference evidence="2 3" key="1">
    <citation type="submission" date="2021-01" db="EMBL/GenBank/DDBJ databases">
        <title>Genomic Encyclopedia of Type Strains, Phase IV (KMG-IV): sequencing the most valuable type-strain genomes for metagenomic binning, comparative biology and taxonomic classification.</title>
        <authorList>
            <person name="Goeker M."/>
        </authorList>
    </citation>
    <scope>NUCLEOTIDE SEQUENCE [LARGE SCALE GENOMIC DNA]</scope>
    <source>
        <strain evidence="2 3">DSM 27513</strain>
    </source>
</reference>
<evidence type="ECO:0000313" key="2">
    <source>
        <dbReference type="EMBL" id="MBM7636559.1"/>
    </source>
</evidence>
<evidence type="ECO:0000259" key="1">
    <source>
        <dbReference type="PROSITE" id="PS50042"/>
    </source>
</evidence>
<dbReference type="InterPro" id="IPR000595">
    <property type="entry name" value="cNMP-bd_dom"/>
</dbReference>
<gene>
    <name evidence="2" type="ORF">JOC31_001383</name>
</gene>
<sequence length="222" mass="25349">MNTIPQAQEIQKLVKDYQLEDVFPENYHAQLQLVVYQKGQAICHQGKELTALSYVLKGKLKIVRRLFNGKEYILETPMQPTIIGDIELMTRRGAVSSVIALEEVQVIQLPLYNKEQLLKDPIFLLKIGQNLAESLYRQNISASTNISYSVKERLATHILTVQEGGHFQLNLPILADTFGTSYRHLMRVIKQLIDQKIISKPSFKNYQIDNQAALEELVIEGN</sequence>
<organism evidence="2 3">
    <name type="scientific">Streptococcus saliviloxodontae</name>
    <dbReference type="NCBI Taxonomy" id="1349416"/>
    <lineage>
        <taxon>Bacteria</taxon>
        <taxon>Bacillati</taxon>
        <taxon>Bacillota</taxon>
        <taxon>Bacilli</taxon>
        <taxon>Lactobacillales</taxon>
        <taxon>Streptococcaceae</taxon>
        <taxon>Streptococcus</taxon>
    </lineage>
</organism>
<dbReference type="InterPro" id="IPR018490">
    <property type="entry name" value="cNMP-bd_dom_sf"/>
</dbReference>
<keyword evidence="3" id="KW-1185">Reference proteome</keyword>
<proteinExistence type="predicted"/>
<dbReference type="PROSITE" id="PS50042">
    <property type="entry name" value="CNMP_BINDING_3"/>
    <property type="match status" value="1"/>
</dbReference>
<dbReference type="RefSeq" id="WP_205017431.1">
    <property type="nucleotide sequence ID" value="NZ_JAFBEI010000027.1"/>
</dbReference>
<dbReference type="InterPro" id="IPR014710">
    <property type="entry name" value="RmlC-like_jellyroll"/>
</dbReference>
<name>A0ABS2PM98_9STRE</name>
<dbReference type="CDD" id="cd00038">
    <property type="entry name" value="CAP_ED"/>
    <property type="match status" value="1"/>
</dbReference>
<evidence type="ECO:0000313" key="3">
    <source>
        <dbReference type="Proteomes" id="UP000809081"/>
    </source>
</evidence>
<dbReference type="SMART" id="SM00100">
    <property type="entry name" value="cNMP"/>
    <property type="match status" value="1"/>
</dbReference>